<dbReference type="AlphaFoldDB" id="A0A6M0Q2G9"/>
<dbReference type="Proteomes" id="UP000481043">
    <property type="component" value="Unassembled WGS sequence"/>
</dbReference>
<accession>A0A6M0Q2G9</accession>
<keyword evidence="2" id="KW-1185">Reference proteome</keyword>
<name>A0A6M0Q2G9_9BACI</name>
<sequence>MKDLVVNKSNGFISFLNKGKSTYPFIEVFLNGKYAGAFSIKKELKIRYPKNEKVSKITISGYYLDSGTHHPIQQTFQLENHESRENNQKPSDFQAGDILVACDNVNGFPYGYMGHTALVVDEDQMIEAVISEPVVRKESISIFTEHHPMYAHFRPKNKELGQKATAYAEHYLQQFKENRKKGLNKPIFYFTANTPLTDEWTYIYCSKLIWLSYHFGAGYTIPNDHLWFSPEDLYTILSHSKDFDLLYKHPDYQFFVDL</sequence>
<dbReference type="InterPro" id="IPR038765">
    <property type="entry name" value="Papain-like_cys_pep_sf"/>
</dbReference>
<evidence type="ECO:0000313" key="1">
    <source>
        <dbReference type="EMBL" id="NEY70487.1"/>
    </source>
</evidence>
<organism evidence="1 2">
    <name type="scientific">Bacillus mesophilus</name>
    <dbReference type="NCBI Taxonomy" id="1808955"/>
    <lineage>
        <taxon>Bacteria</taxon>
        <taxon>Bacillati</taxon>
        <taxon>Bacillota</taxon>
        <taxon>Bacilli</taxon>
        <taxon>Bacillales</taxon>
        <taxon>Bacillaceae</taxon>
        <taxon>Bacillus</taxon>
    </lineage>
</organism>
<reference evidence="1 2" key="1">
    <citation type="submission" date="2020-02" db="EMBL/GenBank/DDBJ databases">
        <title>Bacillus aquiflavi sp. nov., isolated from yellow water of strong flavor Chinese baijiu in Yibin region of China.</title>
        <authorList>
            <person name="Xie J."/>
        </authorList>
    </citation>
    <scope>NUCLEOTIDE SEQUENCE [LARGE SCALE GENOMIC DNA]</scope>
    <source>
        <strain evidence="1 2">SA4</strain>
    </source>
</reference>
<comment type="caution">
    <text evidence="1">The sequence shown here is derived from an EMBL/GenBank/DDBJ whole genome shotgun (WGS) entry which is preliminary data.</text>
</comment>
<evidence type="ECO:0000313" key="2">
    <source>
        <dbReference type="Proteomes" id="UP000481043"/>
    </source>
</evidence>
<dbReference type="EMBL" id="JAAIWM010000001">
    <property type="protein sequence ID" value="NEY70487.1"/>
    <property type="molecule type" value="Genomic_DNA"/>
</dbReference>
<dbReference type="SUPFAM" id="SSF54001">
    <property type="entry name" value="Cysteine proteinases"/>
    <property type="match status" value="1"/>
</dbReference>
<proteinExistence type="predicted"/>
<dbReference type="Gene3D" id="3.90.1720.10">
    <property type="entry name" value="endopeptidase domain like (from Nostoc punctiforme)"/>
    <property type="match status" value="1"/>
</dbReference>
<protein>
    <submittedName>
        <fullName evidence="1">Uncharacterized protein</fullName>
    </submittedName>
</protein>
<dbReference type="RefSeq" id="WP_163177137.1">
    <property type="nucleotide sequence ID" value="NZ_JAAIWM010000001.1"/>
</dbReference>
<gene>
    <name evidence="1" type="ORF">G4D63_01915</name>
</gene>